<evidence type="ECO:0008006" key="10">
    <source>
        <dbReference type="Google" id="ProtNLM"/>
    </source>
</evidence>
<dbReference type="STRING" id="1648404.CP97_06270"/>
<dbReference type="Gene3D" id="3.40.50.2300">
    <property type="match status" value="1"/>
</dbReference>
<sequence>MDRFRNGRDLLISLKRETYDVVLVDWNMPGATGLEIVSWGADSLEHPPAFILITSRSEKADIVKGLERGASDYIVKPESEEVIVARIEAAARRRAPAAKTERYQTFGRYRVDGQETVIERDGEPIKLTAKEFKVAALFFDNLNRPLSRSYIFSQIWGNMGDIATRTLDMHVSRVRSKLELRPHNGFAIQTVFGFGYRMNSFFDEGDDNDGEVAES</sequence>
<protein>
    <recommendedName>
        <fullName evidence="10">DNA-binding response regulator</fullName>
    </recommendedName>
</protein>
<dbReference type="PROSITE" id="PS50110">
    <property type="entry name" value="RESPONSE_REGULATORY"/>
    <property type="match status" value="1"/>
</dbReference>
<feature type="modified residue" description="4-aspartylphosphate" evidence="4">
    <location>
        <position position="25"/>
    </location>
</feature>
<dbReference type="Proteomes" id="UP000059113">
    <property type="component" value="Chromosome"/>
</dbReference>
<dbReference type="Gene3D" id="6.10.250.690">
    <property type="match status" value="1"/>
</dbReference>
<feature type="domain" description="OmpR/PhoB-type" evidence="7">
    <location>
        <begin position="101"/>
        <end position="200"/>
    </location>
</feature>
<dbReference type="SUPFAM" id="SSF52172">
    <property type="entry name" value="CheY-like"/>
    <property type="match status" value="1"/>
</dbReference>
<dbReference type="SUPFAM" id="SSF46894">
    <property type="entry name" value="C-terminal effector domain of the bipartite response regulators"/>
    <property type="match status" value="1"/>
</dbReference>
<evidence type="ECO:0000256" key="5">
    <source>
        <dbReference type="PROSITE-ProRule" id="PRU01091"/>
    </source>
</evidence>
<evidence type="ECO:0000256" key="4">
    <source>
        <dbReference type="PROSITE-ProRule" id="PRU00169"/>
    </source>
</evidence>
<evidence type="ECO:0000256" key="2">
    <source>
        <dbReference type="ARBA" id="ARBA00023012"/>
    </source>
</evidence>
<organism evidence="8 9">
    <name type="scientific">Aurantiacibacter atlanticus</name>
    <dbReference type="NCBI Taxonomy" id="1648404"/>
    <lineage>
        <taxon>Bacteria</taxon>
        <taxon>Pseudomonadati</taxon>
        <taxon>Pseudomonadota</taxon>
        <taxon>Alphaproteobacteria</taxon>
        <taxon>Sphingomonadales</taxon>
        <taxon>Erythrobacteraceae</taxon>
        <taxon>Aurantiacibacter</taxon>
    </lineage>
</organism>
<reference evidence="9" key="2">
    <citation type="submission" date="2015-04" db="EMBL/GenBank/DDBJ databases">
        <title>The complete genome sequence of Erythrobacter sp. s21-N3.</title>
        <authorList>
            <person name="Zhuang L."/>
            <person name="Liu Y."/>
            <person name="Shao Z."/>
        </authorList>
    </citation>
    <scope>NUCLEOTIDE SEQUENCE [LARGE SCALE GENOMIC DNA]</scope>
    <source>
        <strain evidence="9">s21-N3</strain>
    </source>
</reference>
<dbReference type="GO" id="GO:0000156">
    <property type="term" value="F:phosphorelay response regulator activity"/>
    <property type="evidence" value="ECO:0007669"/>
    <property type="project" value="TreeGrafter"/>
</dbReference>
<dbReference type="InterPro" id="IPR036388">
    <property type="entry name" value="WH-like_DNA-bd_sf"/>
</dbReference>
<dbReference type="InterPro" id="IPR016032">
    <property type="entry name" value="Sig_transdc_resp-reg_C-effctor"/>
</dbReference>
<dbReference type="Gene3D" id="1.10.10.10">
    <property type="entry name" value="Winged helix-like DNA-binding domain superfamily/Winged helix DNA-binding domain"/>
    <property type="match status" value="1"/>
</dbReference>
<dbReference type="InterPro" id="IPR001867">
    <property type="entry name" value="OmpR/PhoB-type_DNA-bd"/>
</dbReference>
<evidence type="ECO:0000313" key="8">
    <source>
        <dbReference type="EMBL" id="AKQ43227.2"/>
    </source>
</evidence>
<dbReference type="GO" id="GO:0032993">
    <property type="term" value="C:protein-DNA complex"/>
    <property type="evidence" value="ECO:0007669"/>
    <property type="project" value="TreeGrafter"/>
</dbReference>
<keyword evidence="9" id="KW-1185">Reference proteome</keyword>
<dbReference type="PANTHER" id="PTHR48111">
    <property type="entry name" value="REGULATOR OF RPOS"/>
    <property type="match status" value="1"/>
</dbReference>
<evidence type="ECO:0000259" key="7">
    <source>
        <dbReference type="PROSITE" id="PS51755"/>
    </source>
</evidence>
<dbReference type="Pfam" id="PF00072">
    <property type="entry name" value="Response_reg"/>
    <property type="match status" value="1"/>
</dbReference>
<evidence type="ECO:0000259" key="6">
    <source>
        <dbReference type="PROSITE" id="PS50110"/>
    </source>
</evidence>
<dbReference type="Pfam" id="PF00486">
    <property type="entry name" value="Trans_reg_C"/>
    <property type="match status" value="1"/>
</dbReference>
<evidence type="ECO:0000313" key="9">
    <source>
        <dbReference type="Proteomes" id="UP000059113"/>
    </source>
</evidence>
<dbReference type="CDD" id="cd00383">
    <property type="entry name" value="trans_reg_C"/>
    <property type="match status" value="1"/>
</dbReference>
<evidence type="ECO:0000256" key="1">
    <source>
        <dbReference type="ARBA" id="ARBA00022553"/>
    </source>
</evidence>
<dbReference type="GO" id="GO:0006355">
    <property type="term" value="P:regulation of DNA-templated transcription"/>
    <property type="evidence" value="ECO:0007669"/>
    <property type="project" value="InterPro"/>
</dbReference>
<keyword evidence="2" id="KW-0902">Two-component regulatory system</keyword>
<gene>
    <name evidence="8" type="ORF">CP97_06270</name>
</gene>
<dbReference type="InterPro" id="IPR039420">
    <property type="entry name" value="WalR-like"/>
</dbReference>
<dbReference type="KEGG" id="ery:CP97_06270"/>
<dbReference type="GO" id="GO:0005829">
    <property type="term" value="C:cytosol"/>
    <property type="evidence" value="ECO:0007669"/>
    <property type="project" value="TreeGrafter"/>
</dbReference>
<dbReference type="PROSITE" id="PS51755">
    <property type="entry name" value="OMPR_PHOB"/>
    <property type="match status" value="1"/>
</dbReference>
<dbReference type="InterPro" id="IPR011006">
    <property type="entry name" value="CheY-like_superfamily"/>
</dbReference>
<reference evidence="8 9" key="1">
    <citation type="journal article" date="2015" name="Int. J. Syst. Evol. Microbiol.">
        <title>Erythrobacter atlanticus sp. nov., a bacterium from ocean sediment able to degrade polycyclic aromatic hydrocarbons.</title>
        <authorList>
            <person name="Zhuang L."/>
            <person name="Liu Y."/>
            <person name="Wang L."/>
            <person name="Wang W."/>
            <person name="Shao Z."/>
        </authorList>
    </citation>
    <scope>NUCLEOTIDE SEQUENCE [LARGE SCALE GENOMIC DNA]</scope>
    <source>
        <strain evidence="9">s21-N3</strain>
    </source>
</reference>
<feature type="DNA-binding region" description="OmpR/PhoB-type" evidence="5">
    <location>
        <begin position="101"/>
        <end position="200"/>
    </location>
</feature>
<dbReference type="PANTHER" id="PTHR48111:SF40">
    <property type="entry name" value="PHOSPHATE REGULON TRANSCRIPTIONAL REGULATORY PROTEIN PHOB"/>
    <property type="match status" value="1"/>
</dbReference>
<proteinExistence type="predicted"/>
<dbReference type="GO" id="GO:0000976">
    <property type="term" value="F:transcription cis-regulatory region binding"/>
    <property type="evidence" value="ECO:0007669"/>
    <property type="project" value="TreeGrafter"/>
</dbReference>
<dbReference type="AlphaFoldDB" id="A0A0H4VEX1"/>
<keyword evidence="1 4" id="KW-0597">Phosphoprotein</keyword>
<keyword evidence="3 5" id="KW-0238">DNA-binding</keyword>
<dbReference type="InterPro" id="IPR001789">
    <property type="entry name" value="Sig_transdc_resp-reg_receiver"/>
</dbReference>
<dbReference type="SMART" id="SM00862">
    <property type="entry name" value="Trans_reg_C"/>
    <property type="match status" value="1"/>
</dbReference>
<dbReference type="EMBL" id="CP011310">
    <property type="protein sequence ID" value="AKQ43227.2"/>
    <property type="molecule type" value="Genomic_DNA"/>
</dbReference>
<evidence type="ECO:0000256" key="3">
    <source>
        <dbReference type="ARBA" id="ARBA00023125"/>
    </source>
</evidence>
<accession>A0A0H4VEX1</accession>
<feature type="domain" description="Response regulatory" evidence="6">
    <location>
        <begin position="1"/>
        <end position="91"/>
    </location>
</feature>
<dbReference type="SMART" id="SM00448">
    <property type="entry name" value="REC"/>
    <property type="match status" value="1"/>
</dbReference>
<name>A0A0H4VEX1_9SPHN</name>